<protein>
    <submittedName>
        <fullName evidence="1">Uncharacterized protein</fullName>
    </submittedName>
</protein>
<sequence length="87" mass="9932">MWRLLSAGDVQARGATIPSRFINPRHQATVNNSGRTARRANKHRDTWPAIIITVYTRDEKKNSVKFVLILRFNYIRIISSPLARGAT</sequence>
<dbReference type="EMBL" id="VSRR010011079">
    <property type="protein sequence ID" value="MPC52689.1"/>
    <property type="molecule type" value="Genomic_DNA"/>
</dbReference>
<name>A0A5B7G555_PORTR</name>
<evidence type="ECO:0000313" key="2">
    <source>
        <dbReference type="Proteomes" id="UP000324222"/>
    </source>
</evidence>
<gene>
    <name evidence="1" type="ORF">E2C01_046566</name>
</gene>
<proteinExistence type="predicted"/>
<reference evidence="1 2" key="1">
    <citation type="submission" date="2019-05" db="EMBL/GenBank/DDBJ databases">
        <title>Another draft genome of Portunus trituberculatus and its Hox gene families provides insights of decapod evolution.</title>
        <authorList>
            <person name="Jeong J.-H."/>
            <person name="Song I."/>
            <person name="Kim S."/>
            <person name="Choi T."/>
            <person name="Kim D."/>
            <person name="Ryu S."/>
            <person name="Kim W."/>
        </authorList>
    </citation>
    <scope>NUCLEOTIDE SEQUENCE [LARGE SCALE GENOMIC DNA]</scope>
    <source>
        <tissue evidence="1">Muscle</tissue>
    </source>
</reference>
<evidence type="ECO:0000313" key="1">
    <source>
        <dbReference type="EMBL" id="MPC52689.1"/>
    </source>
</evidence>
<comment type="caution">
    <text evidence="1">The sequence shown here is derived from an EMBL/GenBank/DDBJ whole genome shotgun (WGS) entry which is preliminary data.</text>
</comment>
<dbReference type="AlphaFoldDB" id="A0A5B7G555"/>
<dbReference type="Proteomes" id="UP000324222">
    <property type="component" value="Unassembled WGS sequence"/>
</dbReference>
<accession>A0A5B7G555</accession>
<keyword evidence="2" id="KW-1185">Reference proteome</keyword>
<organism evidence="1 2">
    <name type="scientific">Portunus trituberculatus</name>
    <name type="common">Swimming crab</name>
    <name type="synonym">Neptunus trituberculatus</name>
    <dbReference type="NCBI Taxonomy" id="210409"/>
    <lineage>
        <taxon>Eukaryota</taxon>
        <taxon>Metazoa</taxon>
        <taxon>Ecdysozoa</taxon>
        <taxon>Arthropoda</taxon>
        <taxon>Crustacea</taxon>
        <taxon>Multicrustacea</taxon>
        <taxon>Malacostraca</taxon>
        <taxon>Eumalacostraca</taxon>
        <taxon>Eucarida</taxon>
        <taxon>Decapoda</taxon>
        <taxon>Pleocyemata</taxon>
        <taxon>Brachyura</taxon>
        <taxon>Eubrachyura</taxon>
        <taxon>Portunoidea</taxon>
        <taxon>Portunidae</taxon>
        <taxon>Portuninae</taxon>
        <taxon>Portunus</taxon>
    </lineage>
</organism>